<dbReference type="PANTHER" id="PTHR41248">
    <property type="entry name" value="NORD PROTEIN"/>
    <property type="match status" value="1"/>
</dbReference>
<dbReference type="PROSITE" id="PS50234">
    <property type="entry name" value="VWFA"/>
    <property type="match status" value="1"/>
</dbReference>
<evidence type="ECO:0000313" key="4">
    <source>
        <dbReference type="EMBL" id="MBC5770031.1"/>
    </source>
</evidence>
<dbReference type="Pfam" id="PF00092">
    <property type="entry name" value="VWA"/>
    <property type="match status" value="1"/>
</dbReference>
<feature type="domain" description="VWFA" evidence="3">
    <location>
        <begin position="547"/>
        <end position="725"/>
    </location>
</feature>
<evidence type="ECO:0000259" key="3">
    <source>
        <dbReference type="PROSITE" id="PS50234"/>
    </source>
</evidence>
<dbReference type="InterPro" id="IPR002035">
    <property type="entry name" value="VWF_A"/>
</dbReference>
<protein>
    <submittedName>
        <fullName evidence="4">Nitric oxide reductase activation protein NorD</fullName>
    </submittedName>
</protein>
<accession>A0A923S6X6</accession>
<dbReference type="Gene3D" id="3.40.50.410">
    <property type="entry name" value="von Willebrand factor, type A domain"/>
    <property type="match status" value="1"/>
</dbReference>
<evidence type="ECO:0000313" key="5">
    <source>
        <dbReference type="Proteomes" id="UP000620327"/>
    </source>
</evidence>
<dbReference type="PANTHER" id="PTHR41248:SF1">
    <property type="entry name" value="NORD PROTEIN"/>
    <property type="match status" value="1"/>
</dbReference>
<dbReference type="InterPro" id="IPR036465">
    <property type="entry name" value="vWFA_dom_sf"/>
</dbReference>
<organism evidence="4 5">
    <name type="scientific">Dysosmobacter segnis</name>
    <dbReference type="NCBI Taxonomy" id="2763042"/>
    <lineage>
        <taxon>Bacteria</taxon>
        <taxon>Bacillati</taxon>
        <taxon>Bacillota</taxon>
        <taxon>Clostridia</taxon>
        <taxon>Eubacteriales</taxon>
        <taxon>Oscillospiraceae</taxon>
        <taxon>Dysosmobacter</taxon>
    </lineage>
</organism>
<feature type="compositionally biased region" description="Low complexity" evidence="2">
    <location>
        <begin position="292"/>
        <end position="302"/>
    </location>
</feature>
<evidence type="ECO:0000256" key="2">
    <source>
        <dbReference type="SAM" id="MobiDB-lite"/>
    </source>
</evidence>
<feature type="region of interest" description="Disordered" evidence="2">
    <location>
        <begin position="290"/>
        <end position="370"/>
    </location>
</feature>
<dbReference type="CDD" id="cd01454">
    <property type="entry name" value="vWA_norD_type"/>
    <property type="match status" value="1"/>
</dbReference>
<feature type="compositionally biased region" description="Polar residues" evidence="2">
    <location>
        <begin position="352"/>
        <end position="364"/>
    </location>
</feature>
<keyword evidence="1" id="KW-0175">Coiled coil</keyword>
<dbReference type="EMBL" id="JACOQI010000005">
    <property type="protein sequence ID" value="MBC5770031.1"/>
    <property type="molecule type" value="Genomic_DNA"/>
</dbReference>
<feature type="coiled-coil region" evidence="1">
    <location>
        <begin position="420"/>
        <end position="449"/>
    </location>
</feature>
<dbReference type="RefSeq" id="WP_187014346.1">
    <property type="nucleotide sequence ID" value="NZ_JACOQI010000005.1"/>
</dbReference>
<keyword evidence="5" id="KW-1185">Reference proteome</keyword>
<proteinExistence type="predicted"/>
<dbReference type="SUPFAM" id="SSF53300">
    <property type="entry name" value="vWA-like"/>
    <property type="match status" value="1"/>
</dbReference>
<feature type="compositionally biased region" description="Gly residues" evidence="2">
    <location>
        <begin position="303"/>
        <end position="313"/>
    </location>
</feature>
<dbReference type="Proteomes" id="UP000620327">
    <property type="component" value="Unassembled WGS sequence"/>
</dbReference>
<dbReference type="AlphaFoldDB" id="A0A923S6X6"/>
<reference evidence="4" key="1">
    <citation type="submission" date="2020-08" db="EMBL/GenBank/DDBJ databases">
        <title>Genome public.</title>
        <authorList>
            <person name="Liu C."/>
            <person name="Sun Q."/>
        </authorList>
    </citation>
    <scope>NUCLEOTIDE SEQUENCE</scope>
    <source>
        <strain evidence="4">BX15</strain>
    </source>
</reference>
<evidence type="ECO:0000256" key="1">
    <source>
        <dbReference type="SAM" id="Coils"/>
    </source>
</evidence>
<sequence>MRTSHRQIRKRILDAKSKISDEEFFSSRAYNGYLTDLAEAATKRYKRPLRVRVVADHDDDTVAFTDYHGIYINACNHITWSLPTRLLRSMSLEGFNAHECGHNLFTDNRIWNSYFSKLEKGKFYPKMPDGLDSMQKLHARDILEAVLDETDTVPYQVIMSVAHALQNILEDGYVDARYSYEFPGSPAKGIALNNLRFADTVPEISEMINRKYYDHSIVLNLLIQYIRAHEVNNLSGYTGEFIDKLYQYIPLVDECVYDDDARSRCETVSKILIDLWPMMQRCFDALRDKQKQAQQQAQQQKGVGSGSGSGGVPTPGQSGSGDDEDDNGLQQGKQAVEEDLSSQLPKAAPNFTMKTTPVPSNGSFTPDPGQMNAIRAQAERVISEESDRIAAHLTNSITSSGSGGVDQNSEYDGYDYEHAAEDIERLLEHMAEEKVTEELEEELSEELQREANSIRYGNAHRNIHITVNRMARVDQNLIDSYNRVAPDLLMLSKRLQRSVSTALRDQRQGGKQTGLLIGKRLNQHALHRTDGRIFYNSRLPTEPINLSVGLLIDESGSMCSNDRITRARATAIVIQDFCESLGIPLLVVGHTAWSSHVELFSYSDFDTYDKNNRYRLMDMSARDCNRDGAALRFVAEKLSKQTSEVKILMIICDGQPNDDGYSGSAAEADLRGIKLEYARKGVKIYAAAIGEDRPRIERIYGDGYLDITNLQELPVMLTNLIVRSLPR</sequence>
<dbReference type="InterPro" id="IPR051928">
    <property type="entry name" value="NorD/CobT"/>
</dbReference>
<comment type="caution">
    <text evidence="4">The sequence shown here is derived from an EMBL/GenBank/DDBJ whole genome shotgun (WGS) entry which is preliminary data.</text>
</comment>
<name>A0A923S6X6_9FIRM</name>
<gene>
    <name evidence="4" type="ORF">H8Z83_06780</name>
</gene>